<dbReference type="InterPro" id="IPR036388">
    <property type="entry name" value="WH-like_DNA-bd_sf"/>
</dbReference>
<dbReference type="GO" id="GO:0045892">
    <property type="term" value="P:negative regulation of DNA-templated transcription"/>
    <property type="evidence" value="ECO:0007669"/>
    <property type="project" value="TreeGrafter"/>
</dbReference>
<keyword evidence="4" id="KW-0804">Transcription</keyword>
<dbReference type="PROSITE" id="PS51078">
    <property type="entry name" value="ICLR_ED"/>
    <property type="match status" value="1"/>
</dbReference>
<dbReference type="RefSeq" id="WP_119424716.1">
    <property type="nucleotide sequence ID" value="NZ_JBHOFJ010000016.1"/>
</dbReference>
<dbReference type="PROSITE" id="PS51077">
    <property type="entry name" value="HTH_ICLR"/>
    <property type="match status" value="1"/>
</dbReference>
<dbReference type="InterPro" id="IPR014757">
    <property type="entry name" value="Tscrpt_reg_IclR_C"/>
</dbReference>
<sequence length="258" mass="27702">MTQGTQETPTRSGGVQSVERAFALLETIAAAGGELTLSELSQRTPLPLPTIHRLLRTLVSMGHVRQLPDRSYALGPRLIHLGEVANRQLGALAKPIMRSLVEQLGETANLAVLDDDRVTYVGQVPSPHAMRMFTEVGQRVPLHYSGVGKAILAQLPEEQVRSLMERTGMASRTVNTHTDVESLLADLEATRERGYAVDEQEQEMGSRCYAVAIPDSATRLAVSVSGPISRVDESFADRAVPALTAAAAAISQALRSGA</sequence>
<keyword evidence="3" id="KW-0238">DNA-binding</keyword>
<name>A0A399J9N2_9MICC</name>
<evidence type="ECO:0000256" key="3">
    <source>
        <dbReference type="ARBA" id="ARBA00023125"/>
    </source>
</evidence>
<dbReference type="Pfam" id="PF09339">
    <property type="entry name" value="HTH_IclR"/>
    <property type="match status" value="1"/>
</dbReference>
<evidence type="ECO:0000313" key="9">
    <source>
        <dbReference type="EMBL" id="RII42265.1"/>
    </source>
</evidence>
<dbReference type="Gene3D" id="1.10.10.10">
    <property type="entry name" value="Winged helix-like DNA-binding domain superfamily/Winged helix DNA-binding domain"/>
    <property type="match status" value="1"/>
</dbReference>
<keyword evidence="10" id="KW-1185">Reference proteome</keyword>
<dbReference type="AlphaFoldDB" id="A0A399J9N2"/>
<evidence type="ECO:0000256" key="4">
    <source>
        <dbReference type="ARBA" id="ARBA00023163"/>
    </source>
</evidence>
<keyword evidence="2" id="KW-0805">Transcription regulation</keyword>
<dbReference type="Gene3D" id="3.30.450.40">
    <property type="match status" value="1"/>
</dbReference>
<dbReference type="SUPFAM" id="SSF55781">
    <property type="entry name" value="GAF domain-like"/>
    <property type="match status" value="1"/>
</dbReference>
<dbReference type="Pfam" id="PF01614">
    <property type="entry name" value="IclR_C"/>
    <property type="match status" value="1"/>
</dbReference>
<dbReference type="Proteomes" id="UP000265419">
    <property type="component" value="Unassembled WGS sequence"/>
</dbReference>
<keyword evidence="1" id="KW-0319">Glycerol metabolism</keyword>
<comment type="caution">
    <text evidence="9">The sequence shown here is derived from an EMBL/GenBank/DDBJ whole genome shotgun (WGS) entry which is preliminary data.</text>
</comment>
<evidence type="ECO:0000256" key="1">
    <source>
        <dbReference type="ARBA" id="ARBA00022798"/>
    </source>
</evidence>
<dbReference type="GO" id="GO:0006071">
    <property type="term" value="P:glycerol metabolic process"/>
    <property type="evidence" value="ECO:0007669"/>
    <property type="project" value="UniProtKB-KW"/>
</dbReference>
<organism evidence="9 10">
    <name type="scientific">Galactobacter valiniphilus</name>
    <dbReference type="NCBI Taxonomy" id="2676122"/>
    <lineage>
        <taxon>Bacteria</taxon>
        <taxon>Bacillati</taxon>
        <taxon>Actinomycetota</taxon>
        <taxon>Actinomycetes</taxon>
        <taxon>Micrococcales</taxon>
        <taxon>Micrococcaceae</taxon>
        <taxon>Galactobacter</taxon>
    </lineage>
</organism>
<dbReference type="EMBL" id="QQXK01000014">
    <property type="protein sequence ID" value="RII42265.1"/>
    <property type="molecule type" value="Genomic_DNA"/>
</dbReference>
<dbReference type="PANTHER" id="PTHR30136">
    <property type="entry name" value="HELIX-TURN-HELIX TRANSCRIPTIONAL REGULATOR, ICLR FAMILY"/>
    <property type="match status" value="1"/>
</dbReference>
<dbReference type="SMART" id="SM00346">
    <property type="entry name" value="HTH_ICLR"/>
    <property type="match status" value="1"/>
</dbReference>
<evidence type="ECO:0000256" key="5">
    <source>
        <dbReference type="ARBA" id="ARBA00058938"/>
    </source>
</evidence>
<evidence type="ECO:0000259" key="8">
    <source>
        <dbReference type="PROSITE" id="PS51078"/>
    </source>
</evidence>
<dbReference type="InterPro" id="IPR005471">
    <property type="entry name" value="Tscrpt_reg_IclR_N"/>
</dbReference>
<feature type="domain" description="IclR-ED" evidence="8">
    <location>
        <begin position="77"/>
        <end position="256"/>
    </location>
</feature>
<evidence type="ECO:0000256" key="2">
    <source>
        <dbReference type="ARBA" id="ARBA00023015"/>
    </source>
</evidence>
<dbReference type="InterPro" id="IPR029016">
    <property type="entry name" value="GAF-like_dom_sf"/>
</dbReference>
<dbReference type="InterPro" id="IPR050707">
    <property type="entry name" value="HTH_MetabolicPath_Reg"/>
</dbReference>
<evidence type="ECO:0000259" key="7">
    <source>
        <dbReference type="PROSITE" id="PS51077"/>
    </source>
</evidence>
<dbReference type="GO" id="GO:0003700">
    <property type="term" value="F:DNA-binding transcription factor activity"/>
    <property type="evidence" value="ECO:0007669"/>
    <property type="project" value="TreeGrafter"/>
</dbReference>
<feature type="domain" description="HTH iclR-type" evidence="7">
    <location>
        <begin position="15"/>
        <end position="76"/>
    </location>
</feature>
<comment type="function">
    <text evidence="5">May be an activator protein for the gylABX operon.</text>
</comment>
<protein>
    <recommendedName>
        <fullName evidence="6">Glycerol operon regulatory protein</fullName>
    </recommendedName>
</protein>
<dbReference type="GO" id="GO:0003677">
    <property type="term" value="F:DNA binding"/>
    <property type="evidence" value="ECO:0007669"/>
    <property type="project" value="UniProtKB-KW"/>
</dbReference>
<dbReference type="PANTHER" id="PTHR30136:SF24">
    <property type="entry name" value="HTH-TYPE TRANSCRIPTIONAL REPRESSOR ALLR"/>
    <property type="match status" value="1"/>
</dbReference>
<evidence type="ECO:0000256" key="6">
    <source>
        <dbReference type="ARBA" id="ARBA00070406"/>
    </source>
</evidence>
<reference evidence="9 10" key="1">
    <citation type="submission" date="2018-07" db="EMBL/GenBank/DDBJ databases">
        <title>Arthrobacter sp. nov., isolated from raw cow's milk with high bacterial count.</title>
        <authorList>
            <person name="Hahne J."/>
            <person name="Isele D."/>
            <person name="Lipski A."/>
        </authorList>
    </citation>
    <scope>NUCLEOTIDE SEQUENCE [LARGE SCALE GENOMIC DNA]</scope>
    <source>
        <strain evidence="9 10">JZ R-35</strain>
    </source>
</reference>
<accession>A0A399J9N2</accession>
<proteinExistence type="predicted"/>
<dbReference type="SUPFAM" id="SSF46785">
    <property type="entry name" value="Winged helix' DNA-binding domain"/>
    <property type="match status" value="1"/>
</dbReference>
<dbReference type="FunFam" id="1.10.10.10:FF:000056">
    <property type="entry name" value="IclR family transcriptional regulator"/>
    <property type="match status" value="1"/>
</dbReference>
<evidence type="ECO:0000313" key="10">
    <source>
        <dbReference type="Proteomes" id="UP000265419"/>
    </source>
</evidence>
<dbReference type="InterPro" id="IPR036390">
    <property type="entry name" value="WH_DNA-bd_sf"/>
</dbReference>
<gene>
    <name evidence="9" type="ORF">DWB68_08550</name>
</gene>